<feature type="domain" description="FAD dependent oxidoreductase" evidence="3">
    <location>
        <begin position="9"/>
        <end position="163"/>
    </location>
</feature>
<proteinExistence type="predicted"/>
<evidence type="ECO:0000256" key="2">
    <source>
        <dbReference type="SAM" id="Phobius"/>
    </source>
</evidence>
<dbReference type="InterPro" id="IPR036188">
    <property type="entry name" value="FAD/NAD-bd_sf"/>
</dbReference>
<dbReference type="InterPro" id="IPR006076">
    <property type="entry name" value="FAD-dep_OxRdtase"/>
</dbReference>
<dbReference type="Proteomes" id="UP000179588">
    <property type="component" value="Unassembled WGS sequence"/>
</dbReference>
<dbReference type="PANTHER" id="PTHR13847:SF289">
    <property type="entry name" value="GLYCINE OXIDASE"/>
    <property type="match status" value="1"/>
</dbReference>
<evidence type="ECO:0000313" key="5">
    <source>
        <dbReference type="Proteomes" id="UP000179588"/>
    </source>
</evidence>
<organism evidence="4 5">
    <name type="scientific">Providencia stuartii</name>
    <dbReference type="NCBI Taxonomy" id="588"/>
    <lineage>
        <taxon>Bacteria</taxon>
        <taxon>Pseudomonadati</taxon>
        <taxon>Pseudomonadota</taxon>
        <taxon>Gammaproteobacteria</taxon>
        <taxon>Enterobacterales</taxon>
        <taxon>Morganellaceae</taxon>
        <taxon>Providencia</taxon>
    </lineage>
</organism>
<sequence>MTSQTKNNIIIIGAGIVGCTLAWYLSRSYTGKIILIDKSDSANGVTQHAFAWLNVSYGRPNGYSQFRKQALSEWRSLDKLTQGKLKVNWCGAISWQANTEATHQFIESHNQTGFNIKALTQAQLQILEPNLRVLPKLAAFATDEGYVDPVYTTKTLLELAISKVLIIYRIPMYNNY</sequence>
<feature type="transmembrane region" description="Helical" evidence="2">
    <location>
        <begin position="7"/>
        <end position="25"/>
    </location>
</feature>
<keyword evidence="5" id="KW-1185">Reference proteome</keyword>
<keyword evidence="2" id="KW-1133">Transmembrane helix</keyword>
<dbReference type="EMBL" id="LVIE01000168">
    <property type="protein sequence ID" value="OHT23845.1"/>
    <property type="molecule type" value="Genomic_DNA"/>
</dbReference>
<evidence type="ECO:0000259" key="3">
    <source>
        <dbReference type="Pfam" id="PF01266"/>
    </source>
</evidence>
<keyword evidence="2" id="KW-0472">Membrane</keyword>
<dbReference type="PROSITE" id="PS51257">
    <property type="entry name" value="PROKAR_LIPOPROTEIN"/>
    <property type="match status" value="1"/>
</dbReference>
<dbReference type="AlphaFoldDB" id="A0A1S1HNL4"/>
<dbReference type="SUPFAM" id="SSF51905">
    <property type="entry name" value="FAD/NAD(P)-binding domain"/>
    <property type="match status" value="1"/>
</dbReference>
<keyword evidence="1" id="KW-0560">Oxidoreductase</keyword>
<reference evidence="4 5" key="1">
    <citation type="submission" date="2016-03" db="EMBL/GenBank/DDBJ databases">
        <title>Genome sequence of Providencia stuartii strain, isolated from the salivary glands of larval Lucilia sericata.</title>
        <authorList>
            <person name="Yuan Y."/>
            <person name="Zhang Y."/>
            <person name="Fu S."/>
            <person name="Crippen T.L."/>
            <person name="Visi D."/>
            <person name="Benbow M.E."/>
            <person name="Allen M."/>
            <person name="Tomberlin J.K."/>
            <person name="Sze S.-H."/>
            <person name="Tarone A.M."/>
        </authorList>
    </citation>
    <scope>NUCLEOTIDE SEQUENCE [LARGE SCALE GENOMIC DNA]</scope>
    <source>
        <strain evidence="4 5">Crippen</strain>
    </source>
</reference>
<gene>
    <name evidence="4" type="ORF">A3Q29_03940</name>
</gene>
<keyword evidence="2" id="KW-0812">Transmembrane</keyword>
<dbReference type="Pfam" id="PF01266">
    <property type="entry name" value="DAO"/>
    <property type="match status" value="1"/>
</dbReference>
<dbReference type="Gene3D" id="3.50.50.60">
    <property type="entry name" value="FAD/NAD(P)-binding domain"/>
    <property type="match status" value="1"/>
</dbReference>
<evidence type="ECO:0000313" key="4">
    <source>
        <dbReference type="EMBL" id="OHT23845.1"/>
    </source>
</evidence>
<evidence type="ECO:0000256" key="1">
    <source>
        <dbReference type="ARBA" id="ARBA00023002"/>
    </source>
</evidence>
<protein>
    <recommendedName>
        <fullName evidence="3">FAD dependent oxidoreductase domain-containing protein</fullName>
    </recommendedName>
</protein>
<dbReference type="Gene3D" id="3.30.9.10">
    <property type="entry name" value="D-Amino Acid Oxidase, subunit A, domain 2"/>
    <property type="match status" value="1"/>
</dbReference>
<comment type="caution">
    <text evidence="4">The sequence shown here is derived from an EMBL/GenBank/DDBJ whole genome shotgun (WGS) entry which is preliminary data.</text>
</comment>
<accession>A0A1S1HNL4</accession>
<dbReference type="GO" id="GO:0016491">
    <property type="term" value="F:oxidoreductase activity"/>
    <property type="evidence" value="ECO:0007669"/>
    <property type="project" value="UniProtKB-KW"/>
</dbReference>
<dbReference type="GO" id="GO:0005737">
    <property type="term" value="C:cytoplasm"/>
    <property type="evidence" value="ECO:0007669"/>
    <property type="project" value="TreeGrafter"/>
</dbReference>
<dbReference type="PANTHER" id="PTHR13847">
    <property type="entry name" value="SARCOSINE DEHYDROGENASE-RELATED"/>
    <property type="match status" value="1"/>
</dbReference>
<name>A0A1S1HNL4_PROST</name>